<dbReference type="Proteomes" id="UP000297595">
    <property type="component" value="Unassembled WGS sequence"/>
</dbReference>
<accession>A0A7C8PYG6</accession>
<feature type="compositionally biased region" description="Polar residues" evidence="1">
    <location>
        <begin position="245"/>
        <end position="256"/>
    </location>
</feature>
<name>A0A7C8PYG6_ORBOL</name>
<protein>
    <submittedName>
        <fullName evidence="3">Uncharacterized protein</fullName>
    </submittedName>
</protein>
<evidence type="ECO:0000256" key="2">
    <source>
        <dbReference type="SAM" id="SignalP"/>
    </source>
</evidence>
<dbReference type="EMBL" id="SOZJ01000004">
    <property type="protein sequence ID" value="TGJ67695.1"/>
    <property type="molecule type" value="Genomic_DNA"/>
</dbReference>
<evidence type="ECO:0000313" key="3">
    <source>
        <dbReference type="EMBL" id="TGJ67695.1"/>
    </source>
</evidence>
<keyword evidence="2" id="KW-0732">Signal</keyword>
<evidence type="ECO:0000256" key="1">
    <source>
        <dbReference type="SAM" id="MobiDB-lite"/>
    </source>
</evidence>
<feature type="region of interest" description="Disordered" evidence="1">
    <location>
        <begin position="133"/>
        <end position="173"/>
    </location>
</feature>
<proteinExistence type="predicted"/>
<feature type="compositionally biased region" description="Basic and acidic residues" evidence="1">
    <location>
        <begin position="164"/>
        <end position="173"/>
    </location>
</feature>
<feature type="compositionally biased region" description="Polar residues" evidence="1">
    <location>
        <begin position="150"/>
        <end position="163"/>
    </location>
</feature>
<feature type="region of interest" description="Disordered" evidence="1">
    <location>
        <begin position="215"/>
        <end position="289"/>
    </location>
</feature>
<evidence type="ECO:0000313" key="4">
    <source>
        <dbReference type="Proteomes" id="UP000297595"/>
    </source>
</evidence>
<reference evidence="3 4" key="1">
    <citation type="submission" date="2019-03" db="EMBL/GenBank/DDBJ databases">
        <title>Nematode-trapping fungi genome.</title>
        <authorList>
            <person name="Vidal-Diez De Ulzurrun G."/>
        </authorList>
    </citation>
    <scope>NUCLEOTIDE SEQUENCE [LARGE SCALE GENOMIC DNA]</scope>
    <source>
        <strain evidence="3 4">TWF154</strain>
    </source>
</reference>
<comment type="caution">
    <text evidence="3">The sequence shown here is derived from an EMBL/GenBank/DDBJ whole genome shotgun (WGS) entry which is preliminary data.</text>
</comment>
<feature type="compositionally biased region" description="Polar residues" evidence="1">
    <location>
        <begin position="265"/>
        <end position="288"/>
    </location>
</feature>
<sequence>MQRHILLSIPILLLLSQANARRLEAVSIRLGDFDSTTNEWQKTLLSPVVWYDRIDEEESQDPKNRSFLTGRPGDAYDCSNDVVPPGAFLSVIGFDKRHINPELPDRLNRLEIHRVQDCEDDNPLEMFLELEGGWGAGETGPEEQDPSPHAQGQNFWMHYNNNPEKTETEYNRDEMEEEKVYYQNDVIEEEQPLAQDDDDDDDGFQWIPREEAGFKKLRKRQAPPGSDDLEEENSEGFVGGLPATNIANQPQLQTFPGPNFDSPHPNANSNRRPNLENLESLTPDSQSPLVADWENRFGNPNQQNLPVFRRLESDFEAGFGGGEGFAPGDPLYWDPMETPSEDESEVIQFPQTAQRQGNQALVPFPQNEAPIGNNRPRVIPNLGIQDLLADARAAPPRDIEEWLRDNKDDNPELSIPEGIPPTFSNVKLLVGHIWPEYQLGSNTSFRFVFDPYIVHDVEAV</sequence>
<organism evidence="3 4">
    <name type="scientific">Orbilia oligospora</name>
    <name type="common">Nematode-trapping fungus</name>
    <name type="synonym">Arthrobotrys oligospora</name>
    <dbReference type="NCBI Taxonomy" id="2813651"/>
    <lineage>
        <taxon>Eukaryota</taxon>
        <taxon>Fungi</taxon>
        <taxon>Dikarya</taxon>
        <taxon>Ascomycota</taxon>
        <taxon>Pezizomycotina</taxon>
        <taxon>Orbiliomycetes</taxon>
        <taxon>Orbiliales</taxon>
        <taxon>Orbiliaceae</taxon>
        <taxon>Orbilia</taxon>
    </lineage>
</organism>
<feature type="chain" id="PRO_5043433886" evidence="2">
    <location>
        <begin position="21"/>
        <end position="460"/>
    </location>
</feature>
<feature type="signal peptide" evidence="2">
    <location>
        <begin position="1"/>
        <end position="20"/>
    </location>
</feature>
<gene>
    <name evidence="3" type="ORF">EYR41_006808</name>
</gene>
<dbReference type="AlphaFoldDB" id="A0A7C8PYG6"/>